<feature type="compositionally biased region" description="Basic and acidic residues" evidence="2">
    <location>
        <begin position="1152"/>
        <end position="1165"/>
    </location>
</feature>
<feature type="compositionally biased region" description="Basic and acidic residues" evidence="2">
    <location>
        <begin position="774"/>
        <end position="799"/>
    </location>
</feature>
<feature type="compositionally biased region" description="Basic and acidic residues" evidence="2">
    <location>
        <begin position="254"/>
        <end position="264"/>
    </location>
</feature>
<feature type="region of interest" description="Disordered" evidence="2">
    <location>
        <begin position="856"/>
        <end position="889"/>
    </location>
</feature>
<evidence type="ECO:0000256" key="2">
    <source>
        <dbReference type="SAM" id="MobiDB-lite"/>
    </source>
</evidence>
<feature type="region of interest" description="Disordered" evidence="2">
    <location>
        <begin position="131"/>
        <end position="153"/>
    </location>
</feature>
<feature type="compositionally biased region" description="Basic residues" evidence="2">
    <location>
        <begin position="856"/>
        <end position="869"/>
    </location>
</feature>
<feature type="compositionally biased region" description="Polar residues" evidence="2">
    <location>
        <begin position="359"/>
        <end position="375"/>
    </location>
</feature>
<gene>
    <name evidence="3" type="ORF">MKW98_020264</name>
</gene>
<evidence type="ECO:0000313" key="3">
    <source>
        <dbReference type="EMBL" id="KAI3953069.1"/>
    </source>
</evidence>
<feature type="compositionally biased region" description="Basic and acidic residues" evidence="2">
    <location>
        <begin position="405"/>
        <end position="421"/>
    </location>
</feature>
<feature type="region of interest" description="Disordered" evidence="2">
    <location>
        <begin position="296"/>
        <end position="337"/>
    </location>
</feature>
<feature type="coiled-coil region" evidence="1">
    <location>
        <begin position="1359"/>
        <end position="1393"/>
    </location>
</feature>
<feature type="compositionally biased region" description="Polar residues" evidence="2">
    <location>
        <begin position="322"/>
        <end position="331"/>
    </location>
</feature>
<name>A0AAD4TDY5_9MAGN</name>
<feature type="region of interest" description="Disordered" evidence="2">
    <location>
        <begin position="774"/>
        <end position="806"/>
    </location>
</feature>
<feature type="region of interest" description="Disordered" evidence="2">
    <location>
        <begin position="1230"/>
        <end position="1258"/>
    </location>
</feature>
<protein>
    <submittedName>
        <fullName evidence="3">Uncharacterized protein</fullName>
    </submittedName>
</protein>
<feature type="region of interest" description="Disordered" evidence="2">
    <location>
        <begin position="359"/>
        <end position="390"/>
    </location>
</feature>
<dbReference type="EMBL" id="JAJJMB010002072">
    <property type="protein sequence ID" value="KAI3953069.1"/>
    <property type="molecule type" value="Genomic_DNA"/>
</dbReference>
<sequence length="1510" mass="168552">IYNQALNGCVMEEGMQGSALKKEEEDKSNEEEEIDHVPGVGKVVEHSQKVASNKVEESKKANKPKKILKKLKKKLEQVQDTAAIKCVVEVPGLLQASSRPVTEDLQNKEVTFFPESATESIAALPKEANVVDKSEVGEPDKKASSSGLVEQEKKLKEAEDLKKAKTPKKIFVKPENFFEEAQGSVVQKEEEEKSEEENIVAVPMVEKILEESDASMLKRKLVLDTAEEPKKAKRPKKLLKKSKKKVEEAQCSDAIKEEHDKSKEEDEVAAVSMVQKVLENNQASVLKSKVALNEAEESKKAKKIKKVLKKPKKKTEEPELLQASNRPVTGDSQDEDVTFCPESVTESIAALPEVANVVGQSEVSEPKNNASSSDLVEQEKKLEEESMKAKSPKKILIKSKKIEKIMQDSDAKKEEHDKSKEEDEVVAVSMLEKVLDNSQASMLKSKVSLDEVEESQKVIKKVVKRSKKKKAKEIQGTAAIKYDVEVPELLQASNRPVMEDSQDEEVTFCPESVTESIAALPKVTNVVDQSEVGEPKKKASSSDLVEQEKKLEGEEELKKTKTPKKILIKSKKNVEVVQDSAAKKEDEKKSKEEEYIVAVPIIDKILEDSQASMPKRKLVFDTVEEPKNAKRPKKLLKKSKKKVVEEQCSGAKKEEHDMSKEEDEVAAVSVVEKVLENSEESVLKSKVSLDEVEESKKAKKIKKVLKKPKKKAEEMQGSAAIKCDVQVPELLQVSSRPVMEDSQNEEVTCCPESMTESIAALPKVANVVDLSEVGELKKKGSSNDRVEQEKELEEQESKKPKAPKKILIKSKKNVEVVQGSDAKNEQEEKSKVEEDIVAFPIKRKLVFDTVEEPKKAKRPKKLLKKSKKNVVKEQCSGAKKEEHDMSKEEDEVAAVSVVEKVLENSEASVLKSKVSLDEMEESKKAKKIKKVLKKPKKKAKELQGSAAIKYDVQVPALLQVSNRPVAEDSQNEEVAFCSESVTESIAALPEVANVDDQSEPKSKKNVEVVQDSAAKKEEQYKSKEEDVVAAVSMVEKVLEYSQASVLKSKASLDEVEESKKAKKIKKVLIKPKKKKAKEIQGTAAVKYNVEVPELLQASTSPVMEDSQNEEVTFSPESVTRSIAALPKVANVVDKSEVGEPKKKALSSDLFEQETKLEEESKEPKMPKKILIKSKKNVEVVQGNAAKNEEGEKSKDEEDIVAVPIIEKSQASVRKRKLVLDSLEEPKIAKKPKKLLKKSKKKVEEEQRSAAKKEKVLENSQASMLKSKVSLDEVEGSKKVKYIKKALKRPKKKTNEMQGIAAIKYDVEVPELLQASIIPVTEVSQNEEVTFCPERDTESLAALPKVVKVVNNSEVGGPKKKALSRDLVHQNEKLEQEEEELKKAKRPKKFLKKLKKKVEVVQGCDAQKEEDDKPVVEEIVLKRKLVLDTVEGPKKAQRPRKVLQKSKKKVEEVQARNQIFTLHPRKGLADQVLKSFDVLINVNQETPCGDIVNFAICSKSLEVVIKDPKMK</sequence>
<evidence type="ECO:0000256" key="1">
    <source>
        <dbReference type="SAM" id="Coils"/>
    </source>
</evidence>
<dbReference type="Proteomes" id="UP001202328">
    <property type="component" value="Unassembled WGS sequence"/>
</dbReference>
<feature type="region of interest" description="Disordered" evidence="2">
    <location>
        <begin position="1136"/>
        <end position="1168"/>
    </location>
</feature>
<comment type="caution">
    <text evidence="3">The sequence shown here is derived from an EMBL/GenBank/DDBJ whole genome shotgun (WGS) entry which is preliminary data.</text>
</comment>
<organism evidence="3 4">
    <name type="scientific">Papaver atlanticum</name>
    <dbReference type="NCBI Taxonomy" id="357466"/>
    <lineage>
        <taxon>Eukaryota</taxon>
        <taxon>Viridiplantae</taxon>
        <taxon>Streptophyta</taxon>
        <taxon>Embryophyta</taxon>
        <taxon>Tracheophyta</taxon>
        <taxon>Spermatophyta</taxon>
        <taxon>Magnoliopsida</taxon>
        <taxon>Ranunculales</taxon>
        <taxon>Papaveraceae</taxon>
        <taxon>Papaveroideae</taxon>
        <taxon>Papaver</taxon>
    </lineage>
</organism>
<reference evidence="3" key="1">
    <citation type="submission" date="2022-04" db="EMBL/GenBank/DDBJ databases">
        <title>A functionally conserved STORR gene fusion in Papaver species that diverged 16.8 million years ago.</title>
        <authorList>
            <person name="Catania T."/>
        </authorList>
    </citation>
    <scope>NUCLEOTIDE SEQUENCE</scope>
    <source>
        <strain evidence="3">S-188037</strain>
    </source>
</reference>
<feature type="region of interest" description="Disordered" evidence="2">
    <location>
        <begin position="227"/>
        <end position="267"/>
    </location>
</feature>
<feature type="region of interest" description="Disordered" evidence="2">
    <location>
        <begin position="405"/>
        <end position="424"/>
    </location>
</feature>
<feature type="compositionally biased region" description="Basic and acidic residues" evidence="2">
    <location>
        <begin position="377"/>
        <end position="388"/>
    </location>
</feature>
<feature type="compositionally biased region" description="Basic residues" evidence="2">
    <location>
        <begin position="1230"/>
        <end position="1240"/>
    </location>
</feature>
<feature type="non-terminal residue" evidence="3">
    <location>
        <position position="1510"/>
    </location>
</feature>
<feature type="compositionally biased region" description="Basic and acidic residues" evidence="2">
    <location>
        <begin position="1241"/>
        <end position="1256"/>
    </location>
</feature>
<feature type="region of interest" description="Disordered" evidence="2">
    <location>
        <begin position="528"/>
        <end position="558"/>
    </location>
</feature>
<accession>A0AAD4TDY5</accession>
<evidence type="ECO:0000313" key="4">
    <source>
        <dbReference type="Proteomes" id="UP001202328"/>
    </source>
</evidence>
<keyword evidence="1" id="KW-0175">Coiled coil</keyword>
<keyword evidence="4" id="KW-1185">Reference proteome</keyword>
<feature type="compositionally biased region" description="Basic and acidic residues" evidence="2">
    <location>
        <begin position="131"/>
        <end position="143"/>
    </location>
</feature>
<feature type="compositionally biased region" description="Basic residues" evidence="2">
    <location>
        <begin position="300"/>
        <end position="313"/>
    </location>
</feature>
<feature type="region of interest" description="Disordered" evidence="2">
    <location>
        <begin position="991"/>
        <end position="1021"/>
    </location>
</feature>
<proteinExistence type="predicted"/>
<feature type="region of interest" description="Disordered" evidence="2">
    <location>
        <begin position="16"/>
        <end position="43"/>
    </location>
</feature>
<feature type="compositionally biased region" description="Basic and acidic residues" evidence="2">
    <location>
        <begin position="546"/>
        <end position="558"/>
    </location>
</feature>
<feature type="compositionally biased region" description="Basic residues" evidence="2">
    <location>
        <begin position="231"/>
        <end position="244"/>
    </location>
</feature>